<reference evidence="1 2" key="1">
    <citation type="journal article" date="2020" name="Cell">
        <title>Large-Scale Comparative Analyses of Tick Genomes Elucidate Their Genetic Diversity and Vector Capacities.</title>
        <authorList>
            <consortium name="Tick Genome and Microbiome Consortium (TIGMIC)"/>
            <person name="Jia N."/>
            <person name="Wang J."/>
            <person name="Shi W."/>
            <person name="Du L."/>
            <person name="Sun Y."/>
            <person name="Zhan W."/>
            <person name="Jiang J.F."/>
            <person name="Wang Q."/>
            <person name="Zhang B."/>
            <person name="Ji P."/>
            <person name="Bell-Sakyi L."/>
            <person name="Cui X.M."/>
            <person name="Yuan T.T."/>
            <person name="Jiang B.G."/>
            <person name="Yang W.F."/>
            <person name="Lam T.T."/>
            <person name="Chang Q.C."/>
            <person name="Ding S.J."/>
            <person name="Wang X.J."/>
            <person name="Zhu J.G."/>
            <person name="Ruan X.D."/>
            <person name="Zhao L."/>
            <person name="Wei J.T."/>
            <person name="Ye R.Z."/>
            <person name="Que T.C."/>
            <person name="Du C.H."/>
            <person name="Zhou Y.H."/>
            <person name="Cheng J.X."/>
            <person name="Dai P.F."/>
            <person name="Guo W.B."/>
            <person name="Han X.H."/>
            <person name="Huang E.J."/>
            <person name="Li L.F."/>
            <person name="Wei W."/>
            <person name="Gao Y.C."/>
            <person name="Liu J.Z."/>
            <person name="Shao H.Z."/>
            <person name="Wang X."/>
            <person name="Wang C.C."/>
            <person name="Yang T.C."/>
            <person name="Huo Q.B."/>
            <person name="Li W."/>
            <person name="Chen H.Y."/>
            <person name="Chen S.E."/>
            <person name="Zhou L.G."/>
            <person name="Ni X.B."/>
            <person name="Tian J.H."/>
            <person name="Sheng Y."/>
            <person name="Liu T."/>
            <person name="Pan Y.S."/>
            <person name="Xia L.Y."/>
            <person name="Li J."/>
            <person name="Zhao F."/>
            <person name="Cao W.C."/>
        </authorList>
    </citation>
    <scope>NUCLEOTIDE SEQUENCE [LARGE SCALE GENOMIC DNA]</scope>
    <source>
        <strain evidence="1">Iper-2018</strain>
    </source>
</reference>
<gene>
    <name evidence="1" type="ORF">HPB47_007512</name>
</gene>
<organism evidence="1 2">
    <name type="scientific">Ixodes persulcatus</name>
    <name type="common">Taiga tick</name>
    <dbReference type="NCBI Taxonomy" id="34615"/>
    <lineage>
        <taxon>Eukaryota</taxon>
        <taxon>Metazoa</taxon>
        <taxon>Ecdysozoa</taxon>
        <taxon>Arthropoda</taxon>
        <taxon>Chelicerata</taxon>
        <taxon>Arachnida</taxon>
        <taxon>Acari</taxon>
        <taxon>Parasitiformes</taxon>
        <taxon>Ixodida</taxon>
        <taxon>Ixodoidea</taxon>
        <taxon>Ixodidae</taxon>
        <taxon>Ixodinae</taxon>
        <taxon>Ixodes</taxon>
    </lineage>
</organism>
<dbReference type="Proteomes" id="UP000805193">
    <property type="component" value="Unassembled WGS sequence"/>
</dbReference>
<name>A0AC60P7M7_IXOPE</name>
<accession>A0AC60P7M7</accession>
<sequence length="165" mass="17583">MAPVETRTIATLTHQEGREPPRVFVSAPPWEEQPRVYRRLAAAQVEEPFRGRTVSVIDEASGGGEPAWSSSGVPALALVLARMEQDPPFAAAIIARAPRLRDGAGPIVLRHVHLPDQSGPPGAQDLLAGPVVGAGPLPLPAEYLGLMDLGADMVQLLHEEEDDLL</sequence>
<keyword evidence="2" id="KW-1185">Reference proteome</keyword>
<dbReference type="EMBL" id="JABSTQ010011085">
    <property type="protein sequence ID" value="KAG0415326.1"/>
    <property type="molecule type" value="Genomic_DNA"/>
</dbReference>
<proteinExistence type="predicted"/>
<comment type="caution">
    <text evidence="1">The sequence shown here is derived from an EMBL/GenBank/DDBJ whole genome shotgun (WGS) entry which is preliminary data.</text>
</comment>
<evidence type="ECO:0000313" key="2">
    <source>
        <dbReference type="Proteomes" id="UP000805193"/>
    </source>
</evidence>
<evidence type="ECO:0000313" key="1">
    <source>
        <dbReference type="EMBL" id="KAG0415326.1"/>
    </source>
</evidence>
<protein>
    <submittedName>
        <fullName evidence="1">Uncharacterized protein</fullName>
    </submittedName>
</protein>